<dbReference type="InterPro" id="IPR028974">
    <property type="entry name" value="TSP_type-3_rpt"/>
</dbReference>
<protein>
    <submittedName>
        <fullName evidence="8">SUMF1/EgtB/PvdO family nonheme iron enzyme</fullName>
    </submittedName>
</protein>
<dbReference type="InterPro" id="IPR053180">
    <property type="entry name" value="Ca-binding_acidic-repeat"/>
</dbReference>
<evidence type="ECO:0000313" key="9">
    <source>
        <dbReference type="Proteomes" id="UP000478417"/>
    </source>
</evidence>
<feature type="domain" description="C-type lectin" evidence="7">
    <location>
        <begin position="794"/>
        <end position="897"/>
    </location>
</feature>
<dbReference type="Pfam" id="PF00059">
    <property type="entry name" value="Lectin_C"/>
    <property type="match status" value="2"/>
</dbReference>
<accession>A0A6B2LZ79</accession>
<dbReference type="SUPFAM" id="SSF103647">
    <property type="entry name" value="TSP type-3 repeat"/>
    <property type="match status" value="3"/>
</dbReference>
<feature type="region of interest" description="Disordered" evidence="5">
    <location>
        <begin position="934"/>
        <end position="964"/>
    </location>
</feature>
<organism evidence="8 9">
    <name type="scientific">Oceanipulchritudo coccoides</name>
    <dbReference type="NCBI Taxonomy" id="2706888"/>
    <lineage>
        <taxon>Bacteria</taxon>
        <taxon>Pseudomonadati</taxon>
        <taxon>Verrucomicrobiota</taxon>
        <taxon>Opitutia</taxon>
        <taxon>Puniceicoccales</taxon>
        <taxon>Oceanipulchritudinaceae</taxon>
        <taxon>Oceanipulchritudo</taxon>
    </lineage>
</organism>
<name>A0A6B2LZ79_9BACT</name>
<dbReference type="RefSeq" id="WP_163961682.1">
    <property type="nucleotide sequence ID" value="NZ_JAAGNX010000001.1"/>
</dbReference>
<feature type="signal peptide" evidence="6">
    <location>
        <begin position="1"/>
        <end position="23"/>
    </location>
</feature>
<dbReference type="InterPro" id="IPR016186">
    <property type="entry name" value="C-type_lectin-like/link_sf"/>
</dbReference>
<evidence type="ECO:0000313" key="8">
    <source>
        <dbReference type="EMBL" id="NDV61077.1"/>
    </source>
</evidence>
<keyword evidence="3 6" id="KW-0732">Signal</keyword>
<dbReference type="PANTHER" id="PTHR37467:SF1">
    <property type="entry name" value="EXPORTED CALCIUM-BINDING GLYCOPROTEIN"/>
    <property type="match status" value="1"/>
</dbReference>
<dbReference type="InterPro" id="IPR059100">
    <property type="entry name" value="TSP3_bac"/>
</dbReference>
<dbReference type="Pfam" id="PF01833">
    <property type="entry name" value="TIG"/>
    <property type="match status" value="1"/>
</dbReference>
<keyword evidence="4" id="KW-0106">Calcium</keyword>
<evidence type="ECO:0000256" key="1">
    <source>
        <dbReference type="ARBA" id="ARBA00004613"/>
    </source>
</evidence>
<dbReference type="InterPro" id="IPR002909">
    <property type="entry name" value="IPT_dom"/>
</dbReference>
<feature type="region of interest" description="Disordered" evidence="5">
    <location>
        <begin position="692"/>
        <end position="730"/>
    </location>
</feature>
<dbReference type="CDD" id="cd00603">
    <property type="entry name" value="IPT_PCSR"/>
    <property type="match status" value="1"/>
</dbReference>
<evidence type="ECO:0000256" key="4">
    <source>
        <dbReference type="ARBA" id="ARBA00022837"/>
    </source>
</evidence>
<evidence type="ECO:0000256" key="5">
    <source>
        <dbReference type="SAM" id="MobiDB-lite"/>
    </source>
</evidence>
<feature type="compositionally biased region" description="Acidic residues" evidence="5">
    <location>
        <begin position="701"/>
        <end position="710"/>
    </location>
</feature>
<dbReference type="GO" id="GO:0005509">
    <property type="term" value="F:calcium ion binding"/>
    <property type="evidence" value="ECO:0007669"/>
    <property type="project" value="InterPro"/>
</dbReference>
<dbReference type="CDD" id="cd00037">
    <property type="entry name" value="CLECT"/>
    <property type="match status" value="2"/>
</dbReference>
<dbReference type="NCBIfam" id="NF038128">
    <property type="entry name" value="choice_anch_J"/>
    <property type="match status" value="1"/>
</dbReference>
<dbReference type="Pfam" id="PF03781">
    <property type="entry name" value="FGE-sulfatase"/>
    <property type="match status" value="1"/>
</dbReference>
<gene>
    <name evidence="8" type="ORF">G0Q06_01295</name>
</gene>
<comment type="subcellular location">
    <subcellularLocation>
        <location evidence="1">Secreted</location>
    </subcellularLocation>
</comment>
<dbReference type="Gene3D" id="3.90.1580.10">
    <property type="entry name" value="paralog of FGE (formylglycine-generating enzyme)"/>
    <property type="match status" value="1"/>
</dbReference>
<dbReference type="Gene3D" id="2.60.40.10">
    <property type="entry name" value="Immunoglobulins"/>
    <property type="match status" value="1"/>
</dbReference>
<dbReference type="Pfam" id="PF18884">
    <property type="entry name" value="TSP3_bac"/>
    <property type="match status" value="9"/>
</dbReference>
<evidence type="ECO:0000256" key="2">
    <source>
        <dbReference type="ARBA" id="ARBA00022525"/>
    </source>
</evidence>
<dbReference type="InterPro" id="IPR001304">
    <property type="entry name" value="C-type_lectin-like"/>
</dbReference>
<dbReference type="InterPro" id="IPR013783">
    <property type="entry name" value="Ig-like_fold"/>
</dbReference>
<dbReference type="InterPro" id="IPR042095">
    <property type="entry name" value="SUMF_sf"/>
</dbReference>
<dbReference type="Gene3D" id="4.10.1080.10">
    <property type="entry name" value="TSP type-3 repeat"/>
    <property type="match status" value="2"/>
</dbReference>
<dbReference type="InterPro" id="IPR016187">
    <property type="entry name" value="CTDL_fold"/>
</dbReference>
<dbReference type="Gene3D" id="3.10.100.10">
    <property type="entry name" value="Mannose-Binding Protein A, subunit A"/>
    <property type="match status" value="2"/>
</dbReference>
<dbReference type="PROSITE" id="PS50041">
    <property type="entry name" value="C_TYPE_LECTIN_2"/>
    <property type="match status" value="2"/>
</dbReference>
<proteinExistence type="predicted"/>
<dbReference type="InterPro" id="IPR005532">
    <property type="entry name" value="SUMF_dom"/>
</dbReference>
<feature type="domain" description="C-type lectin" evidence="7">
    <location>
        <begin position="565"/>
        <end position="675"/>
    </location>
</feature>
<evidence type="ECO:0000256" key="6">
    <source>
        <dbReference type="SAM" id="SignalP"/>
    </source>
</evidence>
<dbReference type="SUPFAM" id="SSF81296">
    <property type="entry name" value="E set domains"/>
    <property type="match status" value="1"/>
</dbReference>
<dbReference type="Proteomes" id="UP000478417">
    <property type="component" value="Unassembled WGS sequence"/>
</dbReference>
<dbReference type="PANTHER" id="PTHR37467">
    <property type="entry name" value="EXPORTED CALCIUM-BINDING GLYCOPROTEIN-RELATED"/>
    <property type="match status" value="1"/>
</dbReference>
<dbReference type="SMART" id="SM00034">
    <property type="entry name" value="CLECT"/>
    <property type="match status" value="2"/>
</dbReference>
<evidence type="ECO:0000259" key="7">
    <source>
        <dbReference type="PROSITE" id="PS50041"/>
    </source>
</evidence>
<sequence length="1364" mass="146265">MKRNLLFIPLLVVSLSANQLSYALQLNEIRTDQPNNPDDEEYVEIKGIPGESLDDVWFIYIGDHSGDGAYKGSGVVERAIDLTGNVIPSDGIFLLAGPAFDTASVGIDLAQIDFVSSVFGNAMENSDNVTALLVRGWTQGEVLTFEDQLGDLAIDIDDNDDGTPNAVLPWTSTIDALSLVESIKTVPSDPGEFYYGETFGGTDLGPWGGGFVPPHAYRASDTGEWLIGSYILFEEDANGTVIGLYPEATDTPGLINPTAPPPTFPPSIEAFYPTFASVGNSVTISGTNLSTVSEVTIGGVSASFYVEGEGLVVAVPGGAMTGDIIVTNPDGIDDSVGFVVVIDTDSLVFAEDFSSGLGDFQAVSIASTANWTPGAFEDSFSMDIVGFGADVASDDWLITPAIDLTTVSNSFFVVGHERGFSGPPLEVKLSTDWDGASIPTSATWTDLTVTLAGDSTFELTDSGMVDLSAYDGQTIYIAIRYTSSGIGSGEAATDRIHYFAVGNTGGLDTDGDGLSDIEETLYGTDINNPDTDFDGLSDYDEVVVYLTDPLLADSDGDGISDSGEMGNPEYALIFSFLTWSQAKADAETRGGHLATFTSQEEWDTAIASLGAGALDSITGAWIGANDIDVEGVWTWVTGEPFAFNLWAVGQPDDFSNSDVAEVSGGFGASLGMWYDTGTSVVREAYILEIPGTQTDPNLADTDGDGLDDGEERTAGTDPQNADTDGDNLNDGVEVNLTLTNPLVADSDGNGTNDDLEDFDGDTLTNLDEVTLYRSNPLLADTDADGLNDDFEVAYVGSFFQLVAWAYTWSQAAAHADSMNGRVAAFSDEAIYSDFSFQIRQQTTGNIWIGLGDEASEGVWLWSDGSSLAYDRWYGGQPDGGLSENHVVIFDGTQSWADADEQFIADGYIFEFVGLNPNSPDTDGDGLDDNAELNVYGTDPLVPDSDGDGLADGAEVNDHGSDPLLLDSDDDGLTDYQEVVTYGTNPALQDSDGDGFFDKFEIETGFDPNLSESVPDTYSEIHLALEFRFNAGFGALYRIESSGDLQIWSVEEINILGNGEMISRFYSTREKDKRFFRAKLESDLDAIEFNLIPSGSFMMGDSYSEGRNDELPVHQVSLSSYHMQATEVTKAQWDDVATWAQNNGYDILPSGGSGKGPDHPVYEVTWFEAVKFANAKSEKDGLSPVYTVSGEVYRAGGSYSAPVDVVFNQTANGYRLPTEAEWEYSARGGVEGVRFPWGDTISHSNANYTASTSYSYDISTTLGDHPDWDDGPVPFTSVRGVFGTNGYGLYDMTGNMWEWCWDWYSSSYYSVATSTNPTGPIGGSTRVLRGGNNGASAYSCRNSVRWTLPGTNFPYTGFRLARNAN</sequence>
<dbReference type="SUPFAM" id="SSF56436">
    <property type="entry name" value="C-type lectin-like"/>
    <property type="match status" value="3"/>
</dbReference>
<dbReference type="InterPro" id="IPR014756">
    <property type="entry name" value="Ig_E-set"/>
</dbReference>
<keyword evidence="9" id="KW-1185">Reference proteome</keyword>
<reference evidence="8 9" key="1">
    <citation type="submission" date="2020-02" db="EMBL/GenBank/DDBJ databases">
        <title>Albibacoteraceae fam. nov., the first described family within the subdivision 4 Verrucomicrobia.</title>
        <authorList>
            <person name="Xi F."/>
        </authorList>
    </citation>
    <scope>NUCLEOTIDE SEQUENCE [LARGE SCALE GENOMIC DNA]</scope>
    <source>
        <strain evidence="8 9">CK1056</strain>
    </source>
</reference>
<comment type="caution">
    <text evidence="8">The sequence shown here is derived from an EMBL/GenBank/DDBJ whole genome shotgun (WGS) entry which is preliminary data.</text>
</comment>
<evidence type="ECO:0000256" key="3">
    <source>
        <dbReference type="ARBA" id="ARBA00022729"/>
    </source>
</evidence>
<dbReference type="EMBL" id="JAAGNX010000001">
    <property type="protein sequence ID" value="NDV61077.1"/>
    <property type="molecule type" value="Genomic_DNA"/>
</dbReference>
<keyword evidence="2" id="KW-0964">Secreted</keyword>
<feature type="chain" id="PRO_5025349475" evidence="6">
    <location>
        <begin position="24"/>
        <end position="1364"/>
    </location>
</feature>